<proteinExistence type="predicted"/>
<reference evidence="1" key="1">
    <citation type="submission" date="2023-05" db="EMBL/GenBank/DDBJ databases">
        <authorList>
            <person name="Stuckert A."/>
        </authorList>
    </citation>
    <scope>NUCLEOTIDE SEQUENCE</scope>
</reference>
<name>A0ABN9FRH2_9NEOB</name>
<dbReference type="EMBL" id="CATNWA010017325">
    <property type="protein sequence ID" value="CAI9599609.1"/>
    <property type="molecule type" value="Genomic_DNA"/>
</dbReference>
<gene>
    <name evidence="1" type="ORF">SPARVUS_LOCUS12638313</name>
</gene>
<organism evidence="1 2">
    <name type="scientific">Staurois parvus</name>
    <dbReference type="NCBI Taxonomy" id="386267"/>
    <lineage>
        <taxon>Eukaryota</taxon>
        <taxon>Metazoa</taxon>
        <taxon>Chordata</taxon>
        <taxon>Craniata</taxon>
        <taxon>Vertebrata</taxon>
        <taxon>Euteleostomi</taxon>
        <taxon>Amphibia</taxon>
        <taxon>Batrachia</taxon>
        <taxon>Anura</taxon>
        <taxon>Neobatrachia</taxon>
        <taxon>Ranoidea</taxon>
        <taxon>Ranidae</taxon>
        <taxon>Staurois</taxon>
    </lineage>
</organism>
<evidence type="ECO:0000313" key="1">
    <source>
        <dbReference type="EMBL" id="CAI9599609.1"/>
    </source>
</evidence>
<comment type="caution">
    <text evidence="1">The sequence shown here is derived from an EMBL/GenBank/DDBJ whole genome shotgun (WGS) entry which is preliminary data.</text>
</comment>
<sequence>MLKHRVHRSCQLYTESIAKHLQTLCGLQISTTAVCTELHGIGFYS</sequence>
<evidence type="ECO:0000313" key="2">
    <source>
        <dbReference type="Proteomes" id="UP001162483"/>
    </source>
</evidence>
<protein>
    <submittedName>
        <fullName evidence="1">Uncharacterized protein</fullName>
    </submittedName>
</protein>
<dbReference type="Proteomes" id="UP001162483">
    <property type="component" value="Unassembled WGS sequence"/>
</dbReference>
<keyword evidence="2" id="KW-1185">Reference proteome</keyword>
<accession>A0ABN9FRH2</accession>